<reference evidence="2" key="1">
    <citation type="submission" date="2021-01" db="EMBL/GenBank/DDBJ databases">
        <title>Adiantum capillus-veneris genome.</title>
        <authorList>
            <person name="Fang Y."/>
            <person name="Liao Q."/>
        </authorList>
    </citation>
    <scope>NUCLEOTIDE SEQUENCE</scope>
    <source>
        <strain evidence="2">H3</strain>
        <tissue evidence="2">Leaf</tissue>
    </source>
</reference>
<evidence type="ECO:0000313" key="3">
    <source>
        <dbReference type="Proteomes" id="UP000886520"/>
    </source>
</evidence>
<dbReference type="OrthoDB" id="5978039at2759"/>
<organism evidence="2 3">
    <name type="scientific">Adiantum capillus-veneris</name>
    <name type="common">Maidenhair fern</name>
    <dbReference type="NCBI Taxonomy" id="13818"/>
    <lineage>
        <taxon>Eukaryota</taxon>
        <taxon>Viridiplantae</taxon>
        <taxon>Streptophyta</taxon>
        <taxon>Embryophyta</taxon>
        <taxon>Tracheophyta</taxon>
        <taxon>Polypodiopsida</taxon>
        <taxon>Polypodiidae</taxon>
        <taxon>Polypodiales</taxon>
        <taxon>Pteridineae</taxon>
        <taxon>Pteridaceae</taxon>
        <taxon>Vittarioideae</taxon>
        <taxon>Adiantum</taxon>
    </lineage>
</organism>
<name>A0A9D4U167_ADICA</name>
<dbReference type="Proteomes" id="UP000886520">
    <property type="component" value="Chromosome 25"/>
</dbReference>
<protein>
    <submittedName>
        <fullName evidence="2">Uncharacterized protein</fullName>
    </submittedName>
</protein>
<evidence type="ECO:0000313" key="2">
    <source>
        <dbReference type="EMBL" id="KAI5059417.1"/>
    </source>
</evidence>
<feature type="coiled-coil region" evidence="1">
    <location>
        <begin position="624"/>
        <end position="651"/>
    </location>
</feature>
<sequence>MYVRLEDLVSSGADVSELVVFADVVDVEGEHVELPGCVKVFIMCRLLRIKNSNGKLCTITFPYAHRPVIDADIEYDDNDDSDDDSKPGRSGRGHHKKVRIVSVTYTLSDYCDEFELFIFAQSVVMGSMAVTVPFKLNSDMKSKVPEVNVEWRVTPDSSSLPVVRADPAYLPDGSLDDFSKAQSYFYVTSPESPSPSLLVEKHVLACIKGRLAVLEMISHFFDRFPDLETPAREHLEWLFIHLSNAASSSGSNSSLQDVLSHAIDLKIALATSIAISDMVHYREVYENVEQATKAVATSECSEVMTVQRMYFLLDDLDITSLKESTRVEKLMIYADVVEVGKESLKLPGSITVIIMCRVFLLKELPSCTLNFPYLGLGSTVTITPLRIYGLGAGTTSPSIYAKQLIVPHPRRSSYLLCLELMCHIPDSLCVTHPDLLACIEGVVLTMELIICYQSDAATAQTLSCLHLQWLKSHLIQVARSSTSMDAEISKDLGALLFRQRHTTPSTSKWTFSSSKMRFLGAILSEENKALAEKEKDMEELHNSLLKRKKDELDATTQKVFQLQLQMAEQKAAMDKAKEDMDKALLEEEAKQIAMAFVSVLSAIGACVLAFATGGATAGGAAQGVEGAAEAVEKAEKAVSTLKKLVESFKKLMEILKKVQKVIEVVMAIKDLIEKIVDITQMVDAPAMPDLPTNADWDIFVNEVENVADQLPAEVSEGGTWKCKCKNLAAVCREIATTVVYLEQLEYDLVVESLQADVAAKHAKRLQEIKPADVRNYLEMASQMNMRTTRILLNLLKVFKLQRGALLYHYLMPSKPFTARVSIDTVRNALMQNAADAISGMQLLGPSNNFEREYCVCDIPVNLLMQGQDWTFTIPIYGDGNNVPSPSMIMQGDVTIPRADDHGNNNFPSAWYRVRVQDVEIRFSAGHHQPHTDLGEVYLLLQSSSKFQDRGHLGEVLNYEAGAPLYYQYAYNLKSGKTTLRNKPTRDDEGLYMRLTPFTEWRLRLSASAYENKGLCFPTANYPNDPFEKTQIAIVFHLTAIRAVSF</sequence>
<dbReference type="EMBL" id="JABFUD020000025">
    <property type="protein sequence ID" value="KAI5059417.1"/>
    <property type="molecule type" value="Genomic_DNA"/>
</dbReference>
<comment type="caution">
    <text evidence="2">The sequence shown here is derived from an EMBL/GenBank/DDBJ whole genome shotgun (WGS) entry which is preliminary data.</text>
</comment>
<proteinExistence type="predicted"/>
<gene>
    <name evidence="2" type="ORF">GOP47_0025736</name>
</gene>
<keyword evidence="1" id="KW-0175">Coiled coil</keyword>
<dbReference type="AlphaFoldDB" id="A0A9D4U167"/>
<evidence type="ECO:0000256" key="1">
    <source>
        <dbReference type="SAM" id="Coils"/>
    </source>
</evidence>
<accession>A0A9D4U167</accession>
<keyword evidence="3" id="KW-1185">Reference proteome</keyword>
<feature type="coiled-coil region" evidence="1">
    <location>
        <begin position="523"/>
        <end position="586"/>
    </location>
</feature>